<reference evidence="1" key="1">
    <citation type="submission" date="2019-02" db="EMBL/GenBank/DDBJ databases">
        <authorList>
            <person name="Gruber-Vodicka R. H."/>
            <person name="Seah K. B. B."/>
        </authorList>
    </citation>
    <scope>NUCLEOTIDE SEQUENCE</scope>
    <source>
        <strain evidence="1">BECK_S1321</strain>
    </source>
</reference>
<evidence type="ECO:0000313" key="1">
    <source>
        <dbReference type="EMBL" id="VFK36585.1"/>
    </source>
</evidence>
<accession>A0A450Y4X7</accession>
<proteinExistence type="predicted"/>
<dbReference type="EMBL" id="CAADFR010000003">
    <property type="protein sequence ID" value="VFK36585.1"/>
    <property type="molecule type" value="Genomic_DNA"/>
</dbReference>
<gene>
    <name evidence="1" type="ORF">BECKSD772F_GA0070984_100325</name>
</gene>
<protein>
    <submittedName>
        <fullName evidence="1">Uncharacterized protein</fullName>
    </submittedName>
</protein>
<sequence length="91" mass="10603">MPNSTYKSRLLFHSNIKSIAEREAFGLMFFFDKIEIHGQPGYCINMGIGGQLQPRRGNNLFISRSALQMDLVLTILYWRGIMVHWSEEKPR</sequence>
<dbReference type="AlphaFoldDB" id="A0A450Y4X7"/>
<organism evidence="1">
    <name type="scientific">Candidatus Kentrum sp. SD</name>
    <dbReference type="NCBI Taxonomy" id="2126332"/>
    <lineage>
        <taxon>Bacteria</taxon>
        <taxon>Pseudomonadati</taxon>
        <taxon>Pseudomonadota</taxon>
        <taxon>Gammaproteobacteria</taxon>
        <taxon>Candidatus Kentrum</taxon>
    </lineage>
</organism>
<name>A0A450Y4X7_9GAMM</name>